<evidence type="ECO:0000256" key="1">
    <source>
        <dbReference type="SAM" id="MobiDB-lite"/>
    </source>
</evidence>
<dbReference type="EMBL" id="BLLF01000707">
    <property type="protein sequence ID" value="GFH14270.1"/>
    <property type="molecule type" value="Genomic_DNA"/>
</dbReference>
<accession>A0A699YX85</accession>
<reference evidence="2 3" key="1">
    <citation type="submission" date="2020-02" db="EMBL/GenBank/DDBJ databases">
        <title>Draft genome sequence of Haematococcus lacustris strain NIES-144.</title>
        <authorList>
            <person name="Morimoto D."/>
            <person name="Nakagawa S."/>
            <person name="Yoshida T."/>
            <person name="Sawayama S."/>
        </authorList>
    </citation>
    <scope>NUCLEOTIDE SEQUENCE [LARGE SCALE GENOMIC DNA]</scope>
    <source>
        <strain evidence="2 3">NIES-144</strain>
    </source>
</reference>
<protein>
    <submittedName>
        <fullName evidence="2">Uncharacterized protein</fullName>
    </submittedName>
</protein>
<proteinExistence type="predicted"/>
<name>A0A699YX85_HAELA</name>
<sequence>MTKSNQQPQGALVSYASYGSAMVLPMTLTWAEVLHSHQAGQLLLLSLRAGPTSWPGHPQADQLHHAVLTVHCQRIAACPLLHCCKGQLLEGSICGIAQASPTVGAQAAGHSCQPASVGMSWRGRRRPSAQPHSTPAQLTLASVS</sequence>
<keyword evidence="3" id="KW-1185">Reference proteome</keyword>
<evidence type="ECO:0000313" key="2">
    <source>
        <dbReference type="EMBL" id="GFH14270.1"/>
    </source>
</evidence>
<dbReference type="AlphaFoldDB" id="A0A699YX85"/>
<feature type="compositionally biased region" description="Polar residues" evidence="1">
    <location>
        <begin position="130"/>
        <end position="144"/>
    </location>
</feature>
<feature type="non-terminal residue" evidence="2">
    <location>
        <position position="144"/>
    </location>
</feature>
<gene>
    <name evidence="2" type="ORF">HaLaN_10293</name>
</gene>
<evidence type="ECO:0000313" key="3">
    <source>
        <dbReference type="Proteomes" id="UP000485058"/>
    </source>
</evidence>
<feature type="region of interest" description="Disordered" evidence="1">
    <location>
        <begin position="116"/>
        <end position="144"/>
    </location>
</feature>
<dbReference type="Proteomes" id="UP000485058">
    <property type="component" value="Unassembled WGS sequence"/>
</dbReference>
<comment type="caution">
    <text evidence="2">The sequence shown here is derived from an EMBL/GenBank/DDBJ whole genome shotgun (WGS) entry which is preliminary data.</text>
</comment>
<organism evidence="2 3">
    <name type="scientific">Haematococcus lacustris</name>
    <name type="common">Green alga</name>
    <name type="synonym">Haematococcus pluvialis</name>
    <dbReference type="NCBI Taxonomy" id="44745"/>
    <lineage>
        <taxon>Eukaryota</taxon>
        <taxon>Viridiplantae</taxon>
        <taxon>Chlorophyta</taxon>
        <taxon>core chlorophytes</taxon>
        <taxon>Chlorophyceae</taxon>
        <taxon>CS clade</taxon>
        <taxon>Chlamydomonadales</taxon>
        <taxon>Haematococcaceae</taxon>
        <taxon>Haematococcus</taxon>
    </lineage>
</organism>